<dbReference type="Proteomes" id="UP001163823">
    <property type="component" value="Chromosome 7"/>
</dbReference>
<name>A0AAD7LNU2_QUISA</name>
<dbReference type="EMBL" id="JARAOO010000007">
    <property type="protein sequence ID" value="KAJ7961443.1"/>
    <property type="molecule type" value="Genomic_DNA"/>
</dbReference>
<feature type="compositionally biased region" description="Basic and acidic residues" evidence="1">
    <location>
        <begin position="114"/>
        <end position="125"/>
    </location>
</feature>
<gene>
    <name evidence="2" type="ORF">O6P43_016792</name>
</gene>
<organism evidence="2 3">
    <name type="scientific">Quillaja saponaria</name>
    <name type="common">Soap bark tree</name>
    <dbReference type="NCBI Taxonomy" id="32244"/>
    <lineage>
        <taxon>Eukaryota</taxon>
        <taxon>Viridiplantae</taxon>
        <taxon>Streptophyta</taxon>
        <taxon>Embryophyta</taxon>
        <taxon>Tracheophyta</taxon>
        <taxon>Spermatophyta</taxon>
        <taxon>Magnoliopsida</taxon>
        <taxon>eudicotyledons</taxon>
        <taxon>Gunneridae</taxon>
        <taxon>Pentapetalae</taxon>
        <taxon>rosids</taxon>
        <taxon>fabids</taxon>
        <taxon>Fabales</taxon>
        <taxon>Quillajaceae</taxon>
        <taxon>Quillaja</taxon>
    </lineage>
</organism>
<dbReference type="PANTHER" id="PTHR48227">
    <property type="entry name" value="DNA TOPOISOMERASE 1-LIKE"/>
    <property type="match status" value="1"/>
</dbReference>
<feature type="compositionally biased region" description="Basic and acidic residues" evidence="1">
    <location>
        <begin position="173"/>
        <end position="205"/>
    </location>
</feature>
<sequence length="227" mass="25034">MKTISGKSISSKSISLSKAAKILSKFVSAENGASQAISAYLERASTSFNELNQLHKELRAPHSECKHKRHRSETTNNEDKIVGKPNQNDEITQELKLNHGALQSGNKLRRHKLKSENKVKGEENPNRGVFELGQEPNNGFRDYVGMEGETEKHGRKKENKKQDVGSGNNVDNGGEHGDKGARGKLVTDAEESHAWSVDSGRELRNGVEGNVGIESKAKKHKEGKEED</sequence>
<evidence type="ECO:0000313" key="2">
    <source>
        <dbReference type="EMBL" id="KAJ7961443.1"/>
    </source>
</evidence>
<evidence type="ECO:0000313" key="3">
    <source>
        <dbReference type="Proteomes" id="UP001163823"/>
    </source>
</evidence>
<reference evidence="2" key="1">
    <citation type="journal article" date="2023" name="Science">
        <title>Elucidation of the pathway for biosynthesis of saponin adjuvants from the soapbark tree.</title>
        <authorList>
            <person name="Reed J."/>
            <person name="Orme A."/>
            <person name="El-Demerdash A."/>
            <person name="Owen C."/>
            <person name="Martin L.B.B."/>
            <person name="Misra R.C."/>
            <person name="Kikuchi S."/>
            <person name="Rejzek M."/>
            <person name="Martin A.C."/>
            <person name="Harkess A."/>
            <person name="Leebens-Mack J."/>
            <person name="Louveau T."/>
            <person name="Stephenson M.J."/>
            <person name="Osbourn A."/>
        </authorList>
    </citation>
    <scope>NUCLEOTIDE SEQUENCE</scope>
    <source>
        <strain evidence="2">S10</strain>
    </source>
</reference>
<keyword evidence="3" id="KW-1185">Reference proteome</keyword>
<feature type="region of interest" description="Disordered" evidence="1">
    <location>
        <begin position="62"/>
        <end position="227"/>
    </location>
</feature>
<proteinExistence type="predicted"/>
<comment type="caution">
    <text evidence="2">The sequence shown here is derived from an EMBL/GenBank/DDBJ whole genome shotgun (WGS) entry which is preliminary data.</text>
</comment>
<accession>A0AAD7LNU2</accession>
<protein>
    <submittedName>
        <fullName evidence="2">Protein BPS1, chloroplastic</fullName>
    </submittedName>
</protein>
<evidence type="ECO:0000256" key="1">
    <source>
        <dbReference type="SAM" id="MobiDB-lite"/>
    </source>
</evidence>
<dbReference type="AlphaFoldDB" id="A0AAD7LNU2"/>
<dbReference type="PANTHER" id="PTHR48227:SF1">
    <property type="entry name" value="DNA LIGASE 1-LIKE"/>
    <property type="match status" value="1"/>
</dbReference>
<dbReference type="KEGG" id="qsa:O6P43_016792"/>